<reference evidence="8 9" key="1">
    <citation type="submission" date="2020-05" db="EMBL/GenBank/DDBJ databases">
        <title>Parvularcula mediterraneae sp. nov., isolated from polypropylene straw from shallow seawater of the seashore of Laganas in Zakynthos island, Greece.</title>
        <authorList>
            <person name="Szabo I."/>
            <person name="Al-Omari J."/>
            <person name="Rado J."/>
            <person name="Szerdahelyi G.S."/>
        </authorList>
    </citation>
    <scope>NUCLEOTIDE SEQUENCE [LARGE SCALE GENOMIC DNA]</scope>
    <source>
        <strain evidence="8 9">ZS-1/3</strain>
    </source>
</reference>
<evidence type="ECO:0000256" key="6">
    <source>
        <dbReference type="ARBA" id="ARBA00023136"/>
    </source>
</evidence>
<feature type="transmembrane region" description="Helical" evidence="7">
    <location>
        <begin position="328"/>
        <end position="350"/>
    </location>
</feature>
<evidence type="ECO:0000256" key="2">
    <source>
        <dbReference type="ARBA" id="ARBA00022448"/>
    </source>
</evidence>
<dbReference type="GO" id="GO:0015297">
    <property type="term" value="F:antiporter activity"/>
    <property type="evidence" value="ECO:0007669"/>
    <property type="project" value="InterPro"/>
</dbReference>
<evidence type="ECO:0000256" key="4">
    <source>
        <dbReference type="ARBA" id="ARBA00022692"/>
    </source>
</evidence>
<feature type="transmembrane region" description="Helical" evidence="7">
    <location>
        <begin position="204"/>
        <end position="226"/>
    </location>
</feature>
<accession>A0A7Y3RJB8</accession>
<feature type="transmembrane region" description="Helical" evidence="7">
    <location>
        <begin position="140"/>
        <end position="163"/>
    </location>
</feature>
<evidence type="ECO:0000256" key="3">
    <source>
        <dbReference type="ARBA" id="ARBA00022475"/>
    </source>
</evidence>
<dbReference type="Pfam" id="PF01554">
    <property type="entry name" value="MatE"/>
    <property type="match status" value="2"/>
</dbReference>
<evidence type="ECO:0000313" key="9">
    <source>
        <dbReference type="Proteomes" id="UP000536835"/>
    </source>
</evidence>
<dbReference type="GO" id="GO:0005886">
    <property type="term" value="C:plasma membrane"/>
    <property type="evidence" value="ECO:0007669"/>
    <property type="project" value="UniProtKB-SubCell"/>
</dbReference>
<proteinExistence type="predicted"/>
<evidence type="ECO:0000313" key="8">
    <source>
        <dbReference type="EMBL" id="NNU15122.1"/>
    </source>
</evidence>
<evidence type="ECO:0000256" key="5">
    <source>
        <dbReference type="ARBA" id="ARBA00022989"/>
    </source>
</evidence>
<keyword evidence="4 7" id="KW-0812">Transmembrane</keyword>
<name>A0A7Y3RJB8_9PROT</name>
<evidence type="ECO:0000256" key="7">
    <source>
        <dbReference type="SAM" id="Phobius"/>
    </source>
</evidence>
<feature type="transmembrane region" description="Helical" evidence="7">
    <location>
        <begin position="370"/>
        <end position="391"/>
    </location>
</feature>
<dbReference type="PIRSF" id="PIRSF006603">
    <property type="entry name" value="DinF"/>
    <property type="match status" value="1"/>
</dbReference>
<keyword evidence="5 7" id="KW-1133">Transmembrane helix</keyword>
<dbReference type="EMBL" id="JABFCX010000002">
    <property type="protein sequence ID" value="NNU15122.1"/>
    <property type="molecule type" value="Genomic_DNA"/>
</dbReference>
<dbReference type="GO" id="GO:0042910">
    <property type="term" value="F:xenobiotic transmembrane transporter activity"/>
    <property type="evidence" value="ECO:0007669"/>
    <property type="project" value="InterPro"/>
</dbReference>
<comment type="caution">
    <text evidence="8">The sequence shown here is derived from an EMBL/GenBank/DDBJ whole genome shotgun (WGS) entry which is preliminary data.</text>
</comment>
<organism evidence="8 9">
    <name type="scientific">Parvularcula mediterranea</name>
    <dbReference type="NCBI Taxonomy" id="2732508"/>
    <lineage>
        <taxon>Bacteria</taxon>
        <taxon>Pseudomonadati</taxon>
        <taxon>Pseudomonadota</taxon>
        <taxon>Alphaproteobacteria</taxon>
        <taxon>Parvularculales</taxon>
        <taxon>Parvularculaceae</taxon>
        <taxon>Parvularcula</taxon>
    </lineage>
</organism>
<feature type="transmembrane region" description="Helical" evidence="7">
    <location>
        <begin position="20"/>
        <end position="41"/>
    </location>
</feature>
<sequence length="476" mass="49472">MARTSFQLEERRTRLLEAPVPKVLFDLSWPMTLGLFSVIAINVTDTFYIGQLGGQELAAIGFCFPVIFGMSAIAIGMGNGGAAVVSRAIGAGREGQARSLISSTLIFVTLFAIVLALIMLQVSDTVFLALGAPRELLQYINQFMTIWYIGLPLLVAPIVLNGLIRATGEAKVPSVLMVLAAVINAVISPFIIFGLFGLPALGMSGAAIATVTARLVITVMAIMWLFRESLIEVSASALKTFLPCTLQVLRYGAPAFFAQLSSPIAGAIVTRIIAESGPDAVAGFAVGARIEALVLIPFFALQTGVTPFIGQNVGADNTARLRQAEGSIWAFAGLWGAVGAAILFCFGGSLSGLFTDNPAIAATGDAYLEAIAFGLWGAGLLAVSIGVFNPLGYPNLALAANALRYVGFYAGGALVAVTAFGVSGQDAVFFAASLSYIGAGLAAAFLVRLLLERPNRKDLGPVSAPAPKVAQTSTKG</sequence>
<feature type="transmembrane region" description="Helical" evidence="7">
    <location>
        <begin position="403"/>
        <end position="422"/>
    </location>
</feature>
<feature type="transmembrane region" description="Helical" evidence="7">
    <location>
        <begin position="99"/>
        <end position="120"/>
    </location>
</feature>
<dbReference type="PANTHER" id="PTHR43549">
    <property type="entry name" value="MULTIDRUG RESISTANCE PROTEIN YPNP-RELATED"/>
    <property type="match status" value="1"/>
</dbReference>
<dbReference type="PANTHER" id="PTHR43549:SF3">
    <property type="entry name" value="MULTIDRUG RESISTANCE PROTEIN YPNP-RELATED"/>
    <property type="match status" value="1"/>
</dbReference>
<feature type="transmembrane region" description="Helical" evidence="7">
    <location>
        <begin position="428"/>
        <end position="451"/>
    </location>
</feature>
<dbReference type="RefSeq" id="WP_173196340.1">
    <property type="nucleotide sequence ID" value="NZ_JABFCX010000002.1"/>
</dbReference>
<dbReference type="InterPro" id="IPR002528">
    <property type="entry name" value="MATE_fam"/>
</dbReference>
<dbReference type="InterPro" id="IPR052031">
    <property type="entry name" value="Membrane_Transporter-Flippase"/>
</dbReference>
<keyword evidence="2" id="KW-0813">Transport</keyword>
<dbReference type="AlphaFoldDB" id="A0A7Y3RJB8"/>
<dbReference type="NCBIfam" id="TIGR00797">
    <property type="entry name" value="matE"/>
    <property type="match status" value="1"/>
</dbReference>
<protein>
    <submittedName>
        <fullName evidence="8">MATE family efflux transporter</fullName>
    </submittedName>
</protein>
<keyword evidence="9" id="KW-1185">Reference proteome</keyword>
<dbReference type="Proteomes" id="UP000536835">
    <property type="component" value="Unassembled WGS sequence"/>
</dbReference>
<evidence type="ECO:0000256" key="1">
    <source>
        <dbReference type="ARBA" id="ARBA00004429"/>
    </source>
</evidence>
<feature type="transmembrane region" description="Helical" evidence="7">
    <location>
        <begin position="57"/>
        <end position="78"/>
    </location>
</feature>
<keyword evidence="3" id="KW-1003">Cell membrane</keyword>
<dbReference type="InterPro" id="IPR048279">
    <property type="entry name" value="MdtK-like"/>
</dbReference>
<gene>
    <name evidence="8" type="ORF">HK107_02135</name>
</gene>
<comment type="subcellular location">
    <subcellularLocation>
        <location evidence="1">Cell inner membrane</location>
        <topology evidence="1">Multi-pass membrane protein</topology>
    </subcellularLocation>
</comment>
<feature type="transmembrane region" description="Helical" evidence="7">
    <location>
        <begin position="175"/>
        <end position="198"/>
    </location>
</feature>
<keyword evidence="6 7" id="KW-0472">Membrane</keyword>